<keyword evidence="1" id="KW-1133">Transmembrane helix</keyword>
<feature type="transmembrane region" description="Helical" evidence="1">
    <location>
        <begin position="14"/>
        <end position="33"/>
    </location>
</feature>
<keyword evidence="1" id="KW-0812">Transmembrane</keyword>
<dbReference type="EMBL" id="WJBB01000006">
    <property type="protein sequence ID" value="MBC3796734.1"/>
    <property type="molecule type" value="Genomic_DNA"/>
</dbReference>
<dbReference type="Proteomes" id="UP000653358">
    <property type="component" value="Unassembled WGS sequence"/>
</dbReference>
<sequence>MEIIKTKIKSVTRWNYFPILVFTFFILIMHFFLSPSGDDITYGTIFYKEPVLTFVSQSFYEWSSRIIIMPVAAFFAGNSFFLFSIFDVSVYFLLAFMISKLFVYDNHRKMNWIIVLLLACVPFVSMLTTAGWVVTSIHYFWPLTLSLVALYPLKKILFNEEIKWYEYPVYFIATVFGMNMEIMAAILVSFYFIFCIFFIAKKNISGYTIFTTIVLIGNLIFILLCPGNAVRDIAEIASQFPEYASFGLLQKMTLSATSFIVTIDQNFIMLTVLGLAWLYSWKKYQTWVPRIMGILPFVICALIDMARVVVLSPKFACGYKLLTGNNITDWISFQGITSGTLGVYHYLVLAAMTIFVISLMAMTITLFKDSQKRWIAVLVMGAGIMSRVAMGFSPTVYKSGARTFLFQYIAMAILGLLIYQEFNSSLSPKNQKRVIWGLALLAICGYLESLCKLI</sequence>
<feature type="transmembrane region" description="Helical" evidence="1">
    <location>
        <begin position="373"/>
        <end position="392"/>
    </location>
</feature>
<feature type="transmembrane region" description="Helical" evidence="1">
    <location>
        <begin position="110"/>
        <end position="133"/>
    </location>
</feature>
<feature type="transmembrane region" description="Helical" evidence="1">
    <location>
        <begin position="259"/>
        <end position="279"/>
    </location>
</feature>
<keyword evidence="3" id="KW-1185">Reference proteome</keyword>
<keyword evidence="1" id="KW-0472">Membrane</keyword>
<feature type="transmembrane region" description="Helical" evidence="1">
    <location>
        <begin position="169"/>
        <end position="200"/>
    </location>
</feature>
<feature type="transmembrane region" description="Helical" evidence="1">
    <location>
        <begin position="404"/>
        <end position="422"/>
    </location>
</feature>
<proteinExistence type="predicted"/>
<feature type="transmembrane region" description="Helical" evidence="1">
    <location>
        <begin position="434"/>
        <end position="451"/>
    </location>
</feature>
<gene>
    <name evidence="2" type="ORF">GH807_06685</name>
</gene>
<evidence type="ECO:0000313" key="2">
    <source>
        <dbReference type="EMBL" id="MBC3796734.1"/>
    </source>
</evidence>
<evidence type="ECO:0000313" key="3">
    <source>
        <dbReference type="Proteomes" id="UP000653358"/>
    </source>
</evidence>
<feature type="transmembrane region" description="Helical" evidence="1">
    <location>
        <begin position="206"/>
        <end position="225"/>
    </location>
</feature>
<feature type="transmembrane region" description="Helical" evidence="1">
    <location>
        <begin position="343"/>
        <end position="367"/>
    </location>
</feature>
<comment type="caution">
    <text evidence="2">The sequence shown here is derived from an EMBL/GenBank/DDBJ whole genome shotgun (WGS) entry which is preliminary data.</text>
</comment>
<dbReference type="InterPro" id="IPR045691">
    <property type="entry name" value="DUF6056"/>
</dbReference>
<dbReference type="RefSeq" id="WP_148603445.1">
    <property type="nucleotide sequence ID" value="NZ_RXYB01000008.1"/>
</dbReference>
<feature type="transmembrane region" description="Helical" evidence="1">
    <location>
        <begin position="139"/>
        <end position="157"/>
    </location>
</feature>
<feature type="transmembrane region" description="Helical" evidence="1">
    <location>
        <begin position="66"/>
        <end position="98"/>
    </location>
</feature>
<name>A0ABR6WJS2_9FIRM</name>
<reference evidence="2 3" key="1">
    <citation type="journal article" date="2020" name="mSystems">
        <title>Defining Genomic and Predicted Metabolic Features of the Acetobacterium Genus.</title>
        <authorList>
            <person name="Ross D.E."/>
            <person name="Marshall C.W."/>
            <person name="Gulliver D."/>
            <person name="May H.D."/>
            <person name="Norman R.S."/>
        </authorList>
    </citation>
    <scope>NUCLEOTIDE SEQUENCE [LARGE SCALE GENOMIC DNA]</scope>
    <source>
        <strain evidence="2 3">DSM 9173</strain>
    </source>
</reference>
<accession>A0ABR6WJS2</accession>
<evidence type="ECO:0000256" key="1">
    <source>
        <dbReference type="SAM" id="Phobius"/>
    </source>
</evidence>
<protein>
    <submittedName>
        <fullName evidence="2">Uncharacterized protein</fullName>
    </submittedName>
</protein>
<feature type="transmembrane region" description="Helical" evidence="1">
    <location>
        <begin position="291"/>
        <end position="310"/>
    </location>
</feature>
<dbReference type="Pfam" id="PF19528">
    <property type="entry name" value="DUF6056"/>
    <property type="match status" value="1"/>
</dbReference>
<organism evidence="2 3">
    <name type="scientific">Acetobacterium tundrae</name>
    <dbReference type="NCBI Taxonomy" id="132932"/>
    <lineage>
        <taxon>Bacteria</taxon>
        <taxon>Bacillati</taxon>
        <taxon>Bacillota</taxon>
        <taxon>Clostridia</taxon>
        <taxon>Eubacteriales</taxon>
        <taxon>Eubacteriaceae</taxon>
        <taxon>Acetobacterium</taxon>
    </lineage>
</organism>